<reference evidence="5" key="2">
    <citation type="journal article" date="2021" name="PeerJ">
        <title>Extensive microbial diversity within the chicken gut microbiome revealed by metagenomics and culture.</title>
        <authorList>
            <person name="Gilroy R."/>
            <person name="Ravi A."/>
            <person name="Getino M."/>
            <person name="Pursley I."/>
            <person name="Horton D.L."/>
            <person name="Alikhan N.F."/>
            <person name="Baker D."/>
            <person name="Gharbi K."/>
            <person name="Hall N."/>
            <person name="Watson M."/>
            <person name="Adriaenssens E.M."/>
            <person name="Foster-Nyarko E."/>
            <person name="Jarju S."/>
            <person name="Secka A."/>
            <person name="Antonio M."/>
            <person name="Oren A."/>
            <person name="Chaudhuri R.R."/>
            <person name="La Ragione R."/>
            <person name="Hildebrand F."/>
            <person name="Pallen M.J."/>
        </authorList>
    </citation>
    <scope>NUCLEOTIDE SEQUENCE</scope>
    <source>
        <strain evidence="5">ChiSjej2B20-13462</strain>
    </source>
</reference>
<dbReference type="GO" id="GO:0003677">
    <property type="term" value="F:DNA binding"/>
    <property type="evidence" value="ECO:0007669"/>
    <property type="project" value="UniProtKB-KW"/>
</dbReference>
<dbReference type="Proteomes" id="UP000886874">
    <property type="component" value="Unassembled WGS sequence"/>
</dbReference>
<dbReference type="PROSITE" id="PS00045">
    <property type="entry name" value="HISTONE_LIKE"/>
    <property type="match status" value="1"/>
</dbReference>
<comment type="caution">
    <text evidence="5">The sequence shown here is derived from an EMBL/GenBank/DDBJ whole genome shotgun (WGS) entry which is preliminary data.</text>
</comment>
<dbReference type="PANTHER" id="PTHR33175:SF3">
    <property type="entry name" value="DNA-BINDING PROTEIN HU-BETA"/>
    <property type="match status" value="1"/>
</dbReference>
<comment type="similarity">
    <text evidence="1 4">Belongs to the bacterial histone-like protein family.</text>
</comment>
<dbReference type="SMART" id="SM00411">
    <property type="entry name" value="BHL"/>
    <property type="match status" value="1"/>
</dbReference>
<keyword evidence="2" id="KW-0226">DNA condensation</keyword>
<dbReference type="GO" id="GO:0030261">
    <property type="term" value="P:chromosome condensation"/>
    <property type="evidence" value="ECO:0007669"/>
    <property type="project" value="UniProtKB-KW"/>
</dbReference>
<gene>
    <name evidence="5" type="ORF">IAA67_08685</name>
</gene>
<sequence>MNKLELIQEVSERTGLAKKDAEKAVNAVLDTVADTLAQGDKVQLIGFGSFETKTREARMGRNPKTKEAIEIPATTAPVFKAGKALKDRVAK</sequence>
<dbReference type="GO" id="GO:1990178">
    <property type="term" value="C:HU-DNA complex"/>
    <property type="evidence" value="ECO:0007669"/>
    <property type="project" value="UniProtKB-ARBA"/>
</dbReference>
<dbReference type="GO" id="GO:0006270">
    <property type="term" value="P:DNA replication initiation"/>
    <property type="evidence" value="ECO:0007669"/>
    <property type="project" value="UniProtKB-ARBA"/>
</dbReference>
<dbReference type="Gene3D" id="4.10.520.10">
    <property type="entry name" value="IHF-like DNA-binding proteins"/>
    <property type="match status" value="1"/>
</dbReference>
<evidence type="ECO:0000256" key="1">
    <source>
        <dbReference type="ARBA" id="ARBA00010529"/>
    </source>
</evidence>
<dbReference type="InterPro" id="IPR020816">
    <property type="entry name" value="Histone-like_DNA-bd_CS"/>
</dbReference>
<dbReference type="InterPro" id="IPR000119">
    <property type="entry name" value="Hist_DNA-bd"/>
</dbReference>
<evidence type="ECO:0000256" key="4">
    <source>
        <dbReference type="RuleBase" id="RU003939"/>
    </source>
</evidence>
<protein>
    <submittedName>
        <fullName evidence="5">HU family DNA-binding protein</fullName>
    </submittedName>
</protein>
<evidence type="ECO:0000313" key="6">
    <source>
        <dbReference type="Proteomes" id="UP000886874"/>
    </source>
</evidence>
<accession>A0A9D0Z711</accession>
<dbReference type="InterPro" id="IPR010992">
    <property type="entry name" value="IHF-like_DNA-bd_dom_sf"/>
</dbReference>
<dbReference type="FunFam" id="4.10.520.10:FF:000001">
    <property type="entry name" value="DNA-binding protein HU"/>
    <property type="match status" value="1"/>
</dbReference>
<dbReference type="GO" id="GO:1990103">
    <property type="term" value="C:DnaA-HU complex"/>
    <property type="evidence" value="ECO:0007669"/>
    <property type="project" value="UniProtKB-ARBA"/>
</dbReference>
<keyword evidence="3 5" id="KW-0238">DNA-binding</keyword>
<proteinExistence type="inferred from homology"/>
<dbReference type="GO" id="GO:0042802">
    <property type="term" value="F:identical protein binding"/>
    <property type="evidence" value="ECO:0007669"/>
    <property type="project" value="UniProtKB-ARBA"/>
</dbReference>
<dbReference type="GO" id="GO:0030527">
    <property type="term" value="F:structural constituent of chromatin"/>
    <property type="evidence" value="ECO:0007669"/>
    <property type="project" value="InterPro"/>
</dbReference>
<organism evidence="5 6">
    <name type="scientific">Candidatus Avoscillospira stercorigallinarum</name>
    <dbReference type="NCBI Taxonomy" id="2840708"/>
    <lineage>
        <taxon>Bacteria</taxon>
        <taxon>Bacillati</taxon>
        <taxon>Bacillota</taxon>
        <taxon>Clostridia</taxon>
        <taxon>Eubacteriales</taxon>
        <taxon>Oscillospiraceae</taxon>
        <taxon>Oscillospiraceae incertae sedis</taxon>
        <taxon>Candidatus Avoscillospira</taxon>
    </lineage>
</organism>
<name>A0A9D0Z711_9FIRM</name>
<dbReference type="EMBL" id="DVFN01000123">
    <property type="protein sequence ID" value="HIQ70391.1"/>
    <property type="molecule type" value="Genomic_DNA"/>
</dbReference>
<dbReference type="SUPFAM" id="SSF47729">
    <property type="entry name" value="IHF-like DNA-binding proteins"/>
    <property type="match status" value="1"/>
</dbReference>
<dbReference type="PANTHER" id="PTHR33175">
    <property type="entry name" value="DNA-BINDING PROTEIN HU"/>
    <property type="match status" value="1"/>
</dbReference>
<dbReference type="AlphaFoldDB" id="A0A9D0Z711"/>
<dbReference type="Pfam" id="PF00216">
    <property type="entry name" value="Bac_DNA_binding"/>
    <property type="match status" value="1"/>
</dbReference>
<dbReference type="GO" id="GO:0010467">
    <property type="term" value="P:gene expression"/>
    <property type="evidence" value="ECO:0007669"/>
    <property type="project" value="UniProtKB-ARBA"/>
</dbReference>
<dbReference type="GO" id="GO:0005829">
    <property type="term" value="C:cytosol"/>
    <property type="evidence" value="ECO:0007669"/>
    <property type="project" value="UniProtKB-ARBA"/>
</dbReference>
<evidence type="ECO:0000313" key="5">
    <source>
        <dbReference type="EMBL" id="HIQ70391.1"/>
    </source>
</evidence>
<evidence type="ECO:0000256" key="3">
    <source>
        <dbReference type="ARBA" id="ARBA00023125"/>
    </source>
</evidence>
<evidence type="ECO:0000256" key="2">
    <source>
        <dbReference type="ARBA" id="ARBA00023067"/>
    </source>
</evidence>
<dbReference type="PRINTS" id="PR01727">
    <property type="entry name" value="DNABINDINGHU"/>
</dbReference>
<dbReference type="CDD" id="cd13831">
    <property type="entry name" value="HU"/>
    <property type="match status" value="1"/>
</dbReference>
<reference evidence="5" key="1">
    <citation type="submission" date="2020-10" db="EMBL/GenBank/DDBJ databases">
        <authorList>
            <person name="Gilroy R."/>
        </authorList>
    </citation>
    <scope>NUCLEOTIDE SEQUENCE</scope>
    <source>
        <strain evidence="5">ChiSjej2B20-13462</strain>
    </source>
</reference>